<feature type="transmembrane region" description="Helical" evidence="1">
    <location>
        <begin position="12"/>
        <end position="39"/>
    </location>
</feature>
<evidence type="ECO:0000313" key="3">
    <source>
        <dbReference type="Proteomes" id="UP000628854"/>
    </source>
</evidence>
<sequence length="58" mass="5892">MKIDLQTLDPKPLILAGILGASVSLTGCLAAAAGAGYVAGEEISEDDGDFDPLDEVDE</sequence>
<dbReference type="Proteomes" id="UP000628854">
    <property type="component" value="Unassembled WGS sequence"/>
</dbReference>
<keyword evidence="3" id="KW-1185">Reference proteome</keyword>
<dbReference type="EMBL" id="BMKF01000001">
    <property type="protein sequence ID" value="GGB63145.1"/>
    <property type="molecule type" value="Genomic_DNA"/>
</dbReference>
<evidence type="ECO:0008006" key="4">
    <source>
        <dbReference type="Google" id="ProtNLM"/>
    </source>
</evidence>
<keyword evidence="1" id="KW-0472">Membrane</keyword>
<name>A0ABQ1J9L0_9PROT</name>
<evidence type="ECO:0000313" key="2">
    <source>
        <dbReference type="EMBL" id="GGB63145.1"/>
    </source>
</evidence>
<dbReference type="RefSeq" id="WP_158084514.1">
    <property type="nucleotide sequence ID" value="NZ_BMKF01000001.1"/>
</dbReference>
<dbReference type="PROSITE" id="PS51257">
    <property type="entry name" value="PROKAR_LIPOPROTEIN"/>
    <property type="match status" value="1"/>
</dbReference>
<accession>A0ABQ1J9L0</accession>
<keyword evidence="1" id="KW-1133">Transmembrane helix</keyword>
<organism evidence="2 3">
    <name type="scientific">Henriciella pelagia</name>
    <dbReference type="NCBI Taxonomy" id="1977912"/>
    <lineage>
        <taxon>Bacteria</taxon>
        <taxon>Pseudomonadati</taxon>
        <taxon>Pseudomonadota</taxon>
        <taxon>Alphaproteobacteria</taxon>
        <taxon>Hyphomonadales</taxon>
        <taxon>Hyphomonadaceae</taxon>
        <taxon>Henriciella</taxon>
    </lineage>
</organism>
<gene>
    <name evidence="2" type="ORF">GCM10011503_09810</name>
</gene>
<keyword evidence="1" id="KW-0812">Transmembrane</keyword>
<proteinExistence type="predicted"/>
<protein>
    <recommendedName>
        <fullName evidence="4">Lipoprotein</fullName>
    </recommendedName>
</protein>
<evidence type="ECO:0000256" key="1">
    <source>
        <dbReference type="SAM" id="Phobius"/>
    </source>
</evidence>
<reference evidence="3" key="1">
    <citation type="journal article" date="2019" name="Int. J. Syst. Evol. Microbiol.">
        <title>The Global Catalogue of Microorganisms (GCM) 10K type strain sequencing project: providing services to taxonomists for standard genome sequencing and annotation.</title>
        <authorList>
            <consortium name="The Broad Institute Genomics Platform"/>
            <consortium name="The Broad Institute Genome Sequencing Center for Infectious Disease"/>
            <person name="Wu L."/>
            <person name="Ma J."/>
        </authorList>
    </citation>
    <scope>NUCLEOTIDE SEQUENCE [LARGE SCALE GENOMIC DNA]</scope>
    <source>
        <strain evidence="3">CGMCC 1.15928</strain>
    </source>
</reference>
<comment type="caution">
    <text evidence="2">The sequence shown here is derived from an EMBL/GenBank/DDBJ whole genome shotgun (WGS) entry which is preliminary data.</text>
</comment>